<feature type="region of interest" description="Disordered" evidence="2">
    <location>
        <begin position="135"/>
        <end position="170"/>
    </location>
</feature>
<name>A0A8J2Q681_9HEXA</name>
<evidence type="ECO:0000256" key="1">
    <source>
        <dbReference type="PROSITE-ProRule" id="PRU00047"/>
    </source>
</evidence>
<gene>
    <name evidence="4" type="ORF">AFUS01_LOCUS45358</name>
</gene>
<evidence type="ECO:0000313" key="4">
    <source>
        <dbReference type="EMBL" id="CAG7836071.1"/>
    </source>
</evidence>
<proteinExistence type="predicted"/>
<keyword evidence="1" id="KW-0863">Zinc-finger</keyword>
<accession>A0A8J2Q681</accession>
<keyword evidence="1" id="KW-0479">Metal-binding</keyword>
<comment type="caution">
    <text evidence="4">The sequence shown here is derived from an EMBL/GenBank/DDBJ whole genome shotgun (WGS) entry which is preliminary data.</text>
</comment>
<protein>
    <recommendedName>
        <fullName evidence="3">CCHC-type domain-containing protein</fullName>
    </recommendedName>
</protein>
<evidence type="ECO:0000259" key="3">
    <source>
        <dbReference type="PROSITE" id="PS50158"/>
    </source>
</evidence>
<evidence type="ECO:0000313" key="5">
    <source>
        <dbReference type="Proteomes" id="UP000708208"/>
    </source>
</evidence>
<dbReference type="InterPro" id="IPR001878">
    <property type="entry name" value="Znf_CCHC"/>
</dbReference>
<dbReference type="PROSITE" id="PS50158">
    <property type="entry name" value="ZF_CCHC"/>
    <property type="match status" value="1"/>
</dbReference>
<organism evidence="4 5">
    <name type="scientific">Allacma fusca</name>
    <dbReference type="NCBI Taxonomy" id="39272"/>
    <lineage>
        <taxon>Eukaryota</taxon>
        <taxon>Metazoa</taxon>
        <taxon>Ecdysozoa</taxon>
        <taxon>Arthropoda</taxon>
        <taxon>Hexapoda</taxon>
        <taxon>Collembola</taxon>
        <taxon>Symphypleona</taxon>
        <taxon>Sminthuridae</taxon>
        <taxon>Allacma</taxon>
    </lineage>
</organism>
<dbReference type="GO" id="GO:0008270">
    <property type="term" value="F:zinc ion binding"/>
    <property type="evidence" value="ECO:0007669"/>
    <property type="project" value="UniProtKB-KW"/>
</dbReference>
<dbReference type="EMBL" id="CAJVCH010570868">
    <property type="protein sequence ID" value="CAG7836071.1"/>
    <property type="molecule type" value="Genomic_DNA"/>
</dbReference>
<dbReference type="Proteomes" id="UP000708208">
    <property type="component" value="Unassembled WGS sequence"/>
</dbReference>
<feature type="domain" description="CCHC-type" evidence="3">
    <location>
        <begin position="105"/>
        <end position="120"/>
    </location>
</feature>
<keyword evidence="5" id="KW-1185">Reference proteome</keyword>
<dbReference type="AlphaFoldDB" id="A0A8J2Q681"/>
<evidence type="ECO:0000256" key="2">
    <source>
        <dbReference type="SAM" id="MobiDB-lite"/>
    </source>
</evidence>
<feature type="compositionally biased region" description="Basic and acidic residues" evidence="2">
    <location>
        <begin position="142"/>
        <end position="170"/>
    </location>
</feature>
<dbReference type="GO" id="GO:0003676">
    <property type="term" value="F:nucleic acid binding"/>
    <property type="evidence" value="ECO:0007669"/>
    <property type="project" value="InterPro"/>
</dbReference>
<reference evidence="4" key="1">
    <citation type="submission" date="2021-06" db="EMBL/GenBank/DDBJ databases">
        <authorList>
            <person name="Hodson N. C."/>
            <person name="Mongue J. A."/>
            <person name="Jaron S. K."/>
        </authorList>
    </citation>
    <scope>NUCLEOTIDE SEQUENCE</scope>
</reference>
<sequence>MDWVKFKLPFPLYQQGADEKSLVFLKRIQESLQSSTSMGKEDAVFWFLVGVRDDISNKIPFNPSKSMWIEPDELERQLDEIDNGEILSGPYRLNRFQNCFNFFICFNCGNWGHKSLKCKKEKPMNINKATKRKISELYSFEHQPEKRTRSSDMTDRREDSGEDHVRPKAR</sequence>
<keyword evidence="1" id="KW-0862">Zinc</keyword>